<gene>
    <name evidence="1" type="ORF">PVK06_026685</name>
</gene>
<reference evidence="1 2" key="1">
    <citation type="submission" date="2023-03" db="EMBL/GenBank/DDBJ databases">
        <title>WGS of Gossypium arboreum.</title>
        <authorList>
            <person name="Yu D."/>
        </authorList>
    </citation>
    <scope>NUCLEOTIDE SEQUENCE [LARGE SCALE GENOMIC DNA]</scope>
    <source>
        <tissue evidence="1">Leaf</tissue>
    </source>
</reference>
<dbReference type="EMBL" id="JARKNE010000008">
    <property type="protein sequence ID" value="KAK5811356.1"/>
    <property type="molecule type" value="Genomic_DNA"/>
</dbReference>
<sequence>MRSYSGSKNQDATGSNWEIEIQNSSMDEPYIDERLTALMLYVMQMGIGFMSQVRFKLKQYVSSKSFMKKTQVGAVFYHPTIFSNWLKQT</sequence>
<organism evidence="1 2">
    <name type="scientific">Gossypium arboreum</name>
    <name type="common">Tree cotton</name>
    <name type="synonym">Gossypium nanking</name>
    <dbReference type="NCBI Taxonomy" id="29729"/>
    <lineage>
        <taxon>Eukaryota</taxon>
        <taxon>Viridiplantae</taxon>
        <taxon>Streptophyta</taxon>
        <taxon>Embryophyta</taxon>
        <taxon>Tracheophyta</taxon>
        <taxon>Spermatophyta</taxon>
        <taxon>Magnoliopsida</taxon>
        <taxon>eudicotyledons</taxon>
        <taxon>Gunneridae</taxon>
        <taxon>Pentapetalae</taxon>
        <taxon>rosids</taxon>
        <taxon>malvids</taxon>
        <taxon>Malvales</taxon>
        <taxon>Malvaceae</taxon>
        <taxon>Malvoideae</taxon>
        <taxon>Gossypium</taxon>
    </lineage>
</organism>
<evidence type="ECO:0000313" key="2">
    <source>
        <dbReference type="Proteomes" id="UP001358586"/>
    </source>
</evidence>
<name>A0ABR0NYA3_GOSAR</name>
<keyword evidence="2" id="KW-1185">Reference proteome</keyword>
<accession>A0ABR0NYA3</accession>
<comment type="caution">
    <text evidence="1">The sequence shown here is derived from an EMBL/GenBank/DDBJ whole genome shotgun (WGS) entry which is preliminary data.</text>
</comment>
<protein>
    <submittedName>
        <fullName evidence="1">Uncharacterized protein</fullName>
    </submittedName>
</protein>
<proteinExistence type="predicted"/>
<dbReference type="Proteomes" id="UP001358586">
    <property type="component" value="Chromosome 8"/>
</dbReference>
<evidence type="ECO:0000313" key="1">
    <source>
        <dbReference type="EMBL" id="KAK5811356.1"/>
    </source>
</evidence>